<evidence type="ECO:0000256" key="6">
    <source>
        <dbReference type="SAM" id="Phobius"/>
    </source>
</evidence>
<feature type="transmembrane region" description="Helical" evidence="6">
    <location>
        <begin position="102"/>
        <end position="120"/>
    </location>
</feature>
<feature type="transmembrane region" description="Helical" evidence="6">
    <location>
        <begin position="329"/>
        <end position="351"/>
    </location>
</feature>
<feature type="transmembrane region" description="Helical" evidence="6">
    <location>
        <begin position="160"/>
        <end position="180"/>
    </location>
</feature>
<dbReference type="SUPFAM" id="SSF103473">
    <property type="entry name" value="MFS general substrate transporter"/>
    <property type="match status" value="1"/>
</dbReference>
<dbReference type="Pfam" id="PF07690">
    <property type="entry name" value="MFS_1"/>
    <property type="match status" value="1"/>
</dbReference>
<dbReference type="EMBL" id="CP015055">
    <property type="protein sequence ID" value="QGN14347.1"/>
    <property type="molecule type" value="Genomic_DNA"/>
</dbReference>
<dbReference type="PANTHER" id="PTHR23501">
    <property type="entry name" value="MAJOR FACILITATOR SUPERFAMILY"/>
    <property type="match status" value="1"/>
</dbReference>
<accession>A0ABX6ETK1</accession>
<feature type="transmembrane region" description="Helical" evidence="6">
    <location>
        <begin position="419"/>
        <end position="447"/>
    </location>
</feature>
<reference evidence="8 9" key="1">
    <citation type="submission" date="2016-03" db="EMBL/GenBank/DDBJ databases">
        <title>How can Kluyveromyces marxianus grow so fast - potential evolutionary course in Saccharomyces Complex revealed by comparative genomics.</title>
        <authorList>
            <person name="Mo W."/>
            <person name="Lu W."/>
            <person name="Yang X."/>
            <person name="Qi J."/>
            <person name="Lv H."/>
        </authorList>
    </citation>
    <scope>NUCLEOTIDE SEQUENCE [LARGE SCALE GENOMIC DNA]</scope>
    <source>
        <strain evidence="8 9">FIM1</strain>
    </source>
</reference>
<dbReference type="InterPro" id="IPR011701">
    <property type="entry name" value="MFS"/>
</dbReference>
<feature type="transmembrane region" description="Helical" evidence="6">
    <location>
        <begin position="186"/>
        <end position="207"/>
    </location>
</feature>
<protein>
    <submittedName>
        <fullName evidence="8">Vacuolar basic amino acid transporter 1</fullName>
    </submittedName>
</protein>
<feature type="transmembrane region" description="Helical" evidence="6">
    <location>
        <begin position="363"/>
        <end position="384"/>
    </location>
</feature>
<feature type="transmembrane region" description="Helical" evidence="6">
    <location>
        <begin position="259"/>
        <end position="277"/>
    </location>
</feature>
<dbReference type="InterPro" id="IPR036259">
    <property type="entry name" value="MFS_trans_sf"/>
</dbReference>
<dbReference type="PANTHER" id="PTHR23501:SF47">
    <property type="entry name" value="VACUOLAR BASIC AMINO ACID TRANSPORTER 1"/>
    <property type="match status" value="1"/>
</dbReference>
<dbReference type="InterPro" id="IPR020846">
    <property type="entry name" value="MFS_dom"/>
</dbReference>
<evidence type="ECO:0000256" key="4">
    <source>
        <dbReference type="ARBA" id="ARBA00022989"/>
    </source>
</evidence>
<proteinExistence type="inferred from homology"/>
<feature type="transmembrane region" description="Helical" evidence="6">
    <location>
        <begin position="232"/>
        <end position="253"/>
    </location>
</feature>
<reference evidence="8 9" key="2">
    <citation type="submission" date="2019-11" db="EMBL/GenBank/DDBJ databases">
        <authorList>
            <person name="Lu H."/>
        </authorList>
    </citation>
    <scope>NUCLEOTIDE SEQUENCE [LARGE SCALE GENOMIC DNA]</scope>
    <source>
        <strain evidence="8 9">FIM1</strain>
    </source>
</reference>
<evidence type="ECO:0000256" key="3">
    <source>
        <dbReference type="ARBA" id="ARBA00022692"/>
    </source>
</evidence>
<evidence type="ECO:0000313" key="9">
    <source>
        <dbReference type="Proteomes" id="UP000422736"/>
    </source>
</evidence>
<feature type="transmembrane region" description="Helical" evidence="6">
    <location>
        <begin position="126"/>
        <end position="148"/>
    </location>
</feature>
<evidence type="ECO:0000313" key="8">
    <source>
        <dbReference type="EMBL" id="QGN14347.1"/>
    </source>
</evidence>
<evidence type="ECO:0000259" key="7">
    <source>
        <dbReference type="PROSITE" id="PS50850"/>
    </source>
</evidence>
<comment type="similarity">
    <text evidence="2">Belongs to the major facilitator superfamily.</text>
</comment>
<feature type="domain" description="Major facilitator superfamily (MFS) profile" evidence="7">
    <location>
        <begin position="37"/>
        <end position="557"/>
    </location>
</feature>
<dbReference type="Proteomes" id="UP000422736">
    <property type="component" value="Chromosome 2"/>
</dbReference>
<sequence>MSTTNSCDEHSRLLSHDESNLEEEYHQYNLSLPKGPILYSLWMGSFLGSIDSTIVANIMNRVAEEFEASDKKQWIVTSFLLTNTAFQPLYGKLSDLTGRKTALMVAHSFFLIGCLFTALSNSLTQFAVSRAICGMGAGGISALSSITVSDICTAKERGVYQGYANVVFGTGSLLGGPVGGFLMDTFGWKCIFAIQVPLIMTCMFLGYRNVNIKLTHIPPPGERLTWKNLKRIDIGGSLSLIGTIFGVLCLASTDLNKPMLAVLTVVSGVIFAMNELYWSEERIIPIHLLSGTFGITSLLTIFSSFIQFGDVFRNPVYLQLVQNISLTSTGGFLLFSSIAGATSSLTTGWILRHTKLPLAKCSYMLITIGVCLHFTSLSLGYTTISHLQPNQTSYADAMDTLNEAGNHYWFQAGQFRWRIFYVMAMFINSWGYASLLVSTLVSIVFTIPRNQQATITGCFYLWRSIGTVIGASTVLTIFETSVSSKVYKYLHSQGMDKEFDILIHDTSYLRSHFKGSQLAHLLELYKDSFLISYLPTLTASVIALVIAFRLFLSLERHPHDKDGQL</sequence>
<comment type="subcellular location">
    <subcellularLocation>
        <location evidence="1">Membrane</location>
        <topology evidence="1">Multi-pass membrane protein</topology>
    </subcellularLocation>
</comment>
<keyword evidence="3 6" id="KW-0812">Transmembrane</keyword>
<organism evidence="8 9">
    <name type="scientific">Kluyveromyces marxianus</name>
    <name type="common">Yeast</name>
    <name type="synonym">Candida kefyr</name>
    <dbReference type="NCBI Taxonomy" id="4911"/>
    <lineage>
        <taxon>Eukaryota</taxon>
        <taxon>Fungi</taxon>
        <taxon>Dikarya</taxon>
        <taxon>Ascomycota</taxon>
        <taxon>Saccharomycotina</taxon>
        <taxon>Saccharomycetes</taxon>
        <taxon>Saccharomycetales</taxon>
        <taxon>Saccharomycetaceae</taxon>
        <taxon>Kluyveromyces</taxon>
    </lineage>
</organism>
<evidence type="ECO:0000256" key="1">
    <source>
        <dbReference type="ARBA" id="ARBA00004141"/>
    </source>
</evidence>
<evidence type="ECO:0000256" key="2">
    <source>
        <dbReference type="ARBA" id="ARBA00008335"/>
    </source>
</evidence>
<keyword evidence="4 6" id="KW-1133">Transmembrane helix</keyword>
<evidence type="ECO:0000256" key="5">
    <source>
        <dbReference type="ARBA" id="ARBA00023136"/>
    </source>
</evidence>
<dbReference type="PROSITE" id="PS50850">
    <property type="entry name" value="MFS"/>
    <property type="match status" value="1"/>
</dbReference>
<dbReference type="Gene3D" id="1.20.1250.20">
    <property type="entry name" value="MFS general substrate transporter like domains"/>
    <property type="match status" value="1"/>
</dbReference>
<feature type="transmembrane region" description="Helical" evidence="6">
    <location>
        <begin position="530"/>
        <end position="552"/>
    </location>
</feature>
<keyword evidence="9" id="KW-1185">Reference proteome</keyword>
<keyword evidence="5 6" id="KW-0472">Membrane</keyword>
<gene>
    <name evidence="8" type="primary">VBA1</name>
    <name evidence="8" type="ORF">FIM1_1007</name>
</gene>
<feature type="transmembrane region" description="Helical" evidence="6">
    <location>
        <begin position="459"/>
        <end position="478"/>
    </location>
</feature>
<feature type="transmembrane region" description="Helical" evidence="6">
    <location>
        <begin position="289"/>
        <end position="309"/>
    </location>
</feature>
<name>A0ABX6ETK1_KLUMA</name>